<dbReference type="EMBL" id="LSDK01000030">
    <property type="protein sequence ID" value="KXB77703.1"/>
    <property type="molecule type" value="Genomic_DNA"/>
</dbReference>
<dbReference type="GO" id="GO:0006508">
    <property type="term" value="P:proteolysis"/>
    <property type="evidence" value="ECO:0007669"/>
    <property type="project" value="UniProtKB-KW"/>
</dbReference>
<dbReference type="STRING" id="322095.HMPREF3185_00460"/>
<dbReference type="RefSeq" id="WP_060934974.1">
    <property type="nucleotide sequence ID" value="NZ_KQ960419.1"/>
</dbReference>
<evidence type="ECO:0000256" key="3">
    <source>
        <dbReference type="ARBA" id="ARBA00011738"/>
    </source>
</evidence>
<feature type="chain" id="PRO_5007462555" description="Dipeptidyl-peptidase 5" evidence="11">
    <location>
        <begin position="25"/>
        <end position="682"/>
    </location>
</feature>
<dbReference type="GO" id="GO:0042277">
    <property type="term" value="F:peptide binding"/>
    <property type="evidence" value="ECO:0007669"/>
    <property type="project" value="UniProtKB-ARBA"/>
</dbReference>
<dbReference type="GO" id="GO:0042597">
    <property type="term" value="C:periplasmic space"/>
    <property type="evidence" value="ECO:0007669"/>
    <property type="project" value="UniProtKB-SubCell"/>
</dbReference>
<dbReference type="InterPro" id="IPR002469">
    <property type="entry name" value="Peptidase_S9B_N"/>
</dbReference>
<organism evidence="14 15">
    <name type="scientific">Porphyromonas somerae</name>
    <dbReference type="NCBI Taxonomy" id="322095"/>
    <lineage>
        <taxon>Bacteria</taxon>
        <taxon>Pseudomonadati</taxon>
        <taxon>Bacteroidota</taxon>
        <taxon>Bacteroidia</taxon>
        <taxon>Bacteroidales</taxon>
        <taxon>Porphyromonadaceae</taxon>
        <taxon>Porphyromonas</taxon>
    </lineage>
</organism>
<protein>
    <recommendedName>
        <fullName evidence="10">Dipeptidyl-peptidase 5</fullName>
    </recommendedName>
</protein>
<dbReference type="GO" id="GO:0008239">
    <property type="term" value="F:dipeptidyl-peptidase activity"/>
    <property type="evidence" value="ECO:0007669"/>
    <property type="project" value="UniProtKB-ARBA"/>
</dbReference>
<keyword evidence="8" id="KW-0378">Hydrolase</keyword>
<dbReference type="Gene3D" id="2.120.10.30">
    <property type="entry name" value="TolB, C-terminal domain"/>
    <property type="match status" value="3"/>
</dbReference>
<comment type="similarity">
    <text evidence="2">Belongs to the peptidase S9C family.</text>
</comment>
<dbReference type="AlphaFoldDB" id="A0A134BCN0"/>
<dbReference type="SUPFAM" id="SSF82171">
    <property type="entry name" value="DPP6 N-terminal domain-like"/>
    <property type="match status" value="1"/>
</dbReference>
<sequence>MKIKKHITALATAAALSATLPAVAQQSQHMAPETMLSLARVGASALSPDGKTVVYSVGFPSIKDNKIRTELFTISSDGSARRQITQGVAGVHGARWIQQGRRISYISSESGAPQVWTMAADGTDRRQVTNIEGGLSDYLFSPDEKQLAYIKEISFGKSTKEIYPDLPKATGRIVTDLMYKHWDEWVETIPHIFIAPVGGEAITGGKDILEGEPYEAPTKPFGGAEELSWSPDGKTLAYSSRKKTGMEYSLSTNTDIYLYDLASGQTRNITEGMGGYDTHPRFSPDGKRISWISMERDGYEADLKRLFVQDLKTGQKTFLTDGFEYDVDELQWAANSQSIFFLSTKHAEAQLWEIALKGRKIRQITTGMHDYTSLDVQGGKILAGRQSYIEPTDLYLVDVKTGAAKQLTAENKSTLDGLAPISVEKRWVKTTDGGNMLVWVVLPPNFDKTKKYPALLFCQGGPQSPVSQFFSYRWNMRLMAEQGYIVIAPNRHGVPSFGKAWNEQISGDYSGQNIQDYLTAVDELKKEPWVDSERLGCVGASYGGYSVFYLAGVHQKRFKAFIAHAGIFNLEMQYMTTEEMWFANWDMGGAPWEKDNAVAQRTFANSPHKLVGNWDTPILVIHGERDYRILAGQGMAAFNAAKLRGIPAELLIYPDENHWILRPQNALLWQRTFFGWLDKYLK</sequence>
<dbReference type="Pfam" id="PF00930">
    <property type="entry name" value="DPPIV_N"/>
    <property type="match status" value="1"/>
</dbReference>
<evidence type="ECO:0000256" key="8">
    <source>
        <dbReference type="ARBA" id="ARBA00022801"/>
    </source>
</evidence>
<dbReference type="Proteomes" id="UP000070224">
    <property type="component" value="Unassembled WGS sequence"/>
</dbReference>
<gene>
    <name evidence="14" type="ORF">HMPREF3185_00460</name>
</gene>
<evidence type="ECO:0000256" key="11">
    <source>
        <dbReference type="SAM" id="SignalP"/>
    </source>
</evidence>
<dbReference type="PANTHER" id="PTHR42776:SF13">
    <property type="entry name" value="DIPEPTIDYL-PEPTIDASE 5"/>
    <property type="match status" value="1"/>
</dbReference>
<dbReference type="FunFam" id="2.120.10.30:FF:000079">
    <property type="entry name" value="S9 family peptidase"/>
    <property type="match status" value="1"/>
</dbReference>
<dbReference type="GO" id="GO:0004177">
    <property type="term" value="F:aminopeptidase activity"/>
    <property type="evidence" value="ECO:0007669"/>
    <property type="project" value="UniProtKB-KW"/>
</dbReference>
<evidence type="ECO:0000256" key="1">
    <source>
        <dbReference type="ARBA" id="ARBA00004418"/>
    </source>
</evidence>
<evidence type="ECO:0000256" key="2">
    <source>
        <dbReference type="ARBA" id="ARBA00010040"/>
    </source>
</evidence>
<keyword evidence="7" id="KW-0574">Periplasm</keyword>
<dbReference type="Gene3D" id="3.40.50.1820">
    <property type="entry name" value="alpha/beta hydrolase"/>
    <property type="match status" value="1"/>
</dbReference>
<dbReference type="SUPFAM" id="SSF53474">
    <property type="entry name" value="alpha/beta-Hydrolases"/>
    <property type="match status" value="1"/>
</dbReference>
<proteinExistence type="inferred from homology"/>
<keyword evidence="5" id="KW-0645">Protease</keyword>
<dbReference type="PATRIC" id="fig|322095.3.peg.455"/>
<dbReference type="InterPro" id="IPR011042">
    <property type="entry name" value="6-blade_b-propeller_TolB-like"/>
</dbReference>
<evidence type="ECO:0000313" key="14">
    <source>
        <dbReference type="EMBL" id="KXB77703.1"/>
    </source>
</evidence>
<evidence type="ECO:0000259" key="12">
    <source>
        <dbReference type="Pfam" id="PF00326"/>
    </source>
</evidence>
<comment type="subcellular location">
    <subcellularLocation>
        <location evidence="1">Periplasm</location>
    </subcellularLocation>
</comment>
<reference evidence="15" key="1">
    <citation type="submission" date="2016-01" db="EMBL/GenBank/DDBJ databases">
        <authorList>
            <person name="Mitreva M."/>
            <person name="Pepin K.H."/>
            <person name="Mihindukulasuriya K.A."/>
            <person name="Fulton R."/>
            <person name="Fronick C."/>
            <person name="O'Laughlin M."/>
            <person name="Miner T."/>
            <person name="Herter B."/>
            <person name="Rosa B.A."/>
            <person name="Cordes M."/>
            <person name="Tomlinson C."/>
            <person name="Wollam A."/>
            <person name="Palsikar V.B."/>
            <person name="Mardis E.R."/>
            <person name="Wilson R.K."/>
        </authorList>
    </citation>
    <scope>NUCLEOTIDE SEQUENCE [LARGE SCALE GENOMIC DNA]</scope>
    <source>
        <strain evidence="15">KA00683</strain>
    </source>
</reference>
<feature type="domain" description="Dipeptidylpeptidase IV N-terminal" evidence="13">
    <location>
        <begin position="228"/>
        <end position="370"/>
    </location>
</feature>
<name>A0A134BCN0_9PORP</name>
<keyword evidence="6 11" id="KW-0732">Signal</keyword>
<dbReference type="FunFam" id="3.40.50.1820:FF:000028">
    <property type="entry name" value="S9 family peptidase"/>
    <property type="match status" value="1"/>
</dbReference>
<keyword evidence="15" id="KW-1185">Reference proteome</keyword>
<accession>A0A134BCN0</accession>
<evidence type="ECO:0000256" key="5">
    <source>
        <dbReference type="ARBA" id="ARBA00022670"/>
    </source>
</evidence>
<evidence type="ECO:0000256" key="6">
    <source>
        <dbReference type="ARBA" id="ARBA00022729"/>
    </source>
</evidence>
<dbReference type="InterPro" id="IPR029058">
    <property type="entry name" value="AB_hydrolase_fold"/>
</dbReference>
<evidence type="ECO:0000313" key="15">
    <source>
        <dbReference type="Proteomes" id="UP000070224"/>
    </source>
</evidence>
<feature type="domain" description="Peptidase S9 prolyl oligopeptidase catalytic" evidence="12">
    <location>
        <begin position="471"/>
        <end position="682"/>
    </location>
</feature>
<dbReference type="GO" id="GO:0043171">
    <property type="term" value="P:peptide catabolic process"/>
    <property type="evidence" value="ECO:0007669"/>
    <property type="project" value="UniProtKB-ARBA"/>
</dbReference>
<evidence type="ECO:0000256" key="10">
    <source>
        <dbReference type="ARBA" id="ARBA00070574"/>
    </source>
</evidence>
<evidence type="ECO:0000259" key="13">
    <source>
        <dbReference type="Pfam" id="PF00930"/>
    </source>
</evidence>
<keyword evidence="9" id="KW-0720">Serine protease</keyword>
<comment type="caution">
    <text evidence="14">The sequence shown here is derived from an EMBL/GenBank/DDBJ whole genome shotgun (WGS) entry which is preliminary data.</text>
</comment>
<dbReference type="Pfam" id="PF00326">
    <property type="entry name" value="Peptidase_S9"/>
    <property type="match status" value="1"/>
</dbReference>
<comment type="subunit">
    <text evidence="3">Homodimer.</text>
</comment>
<evidence type="ECO:0000256" key="4">
    <source>
        <dbReference type="ARBA" id="ARBA00022438"/>
    </source>
</evidence>
<dbReference type="InterPro" id="IPR001375">
    <property type="entry name" value="Peptidase_S9_cat"/>
</dbReference>
<evidence type="ECO:0000256" key="7">
    <source>
        <dbReference type="ARBA" id="ARBA00022764"/>
    </source>
</evidence>
<dbReference type="PANTHER" id="PTHR42776">
    <property type="entry name" value="SERINE PEPTIDASE S9 FAMILY MEMBER"/>
    <property type="match status" value="1"/>
</dbReference>
<keyword evidence="4" id="KW-0031">Aminopeptidase</keyword>
<dbReference type="OrthoDB" id="9812921at2"/>
<dbReference type="GO" id="GO:0004252">
    <property type="term" value="F:serine-type endopeptidase activity"/>
    <property type="evidence" value="ECO:0007669"/>
    <property type="project" value="TreeGrafter"/>
</dbReference>
<feature type="signal peptide" evidence="11">
    <location>
        <begin position="1"/>
        <end position="24"/>
    </location>
</feature>
<evidence type="ECO:0000256" key="9">
    <source>
        <dbReference type="ARBA" id="ARBA00022825"/>
    </source>
</evidence>